<dbReference type="OrthoDB" id="2991125at2"/>
<comment type="caution">
    <text evidence="1">The sequence shown here is derived from an EMBL/GenBank/DDBJ whole genome shotgun (WGS) entry which is preliminary data.</text>
</comment>
<evidence type="ECO:0000313" key="1">
    <source>
        <dbReference type="EMBL" id="MBA4544342.1"/>
    </source>
</evidence>
<dbReference type="RefSeq" id="WP_033102052.1">
    <property type="nucleotide sequence ID" value="NZ_JACEIP010000036.1"/>
</dbReference>
<gene>
    <name evidence="1" type="ORF">H1164_15960</name>
</gene>
<evidence type="ECO:0000313" key="2">
    <source>
        <dbReference type="Proteomes" id="UP000530514"/>
    </source>
</evidence>
<sequence length="59" mass="7053">MDKRYQLDLTIQDLRQAKNIIQRAVDRLEQINHSKSFTLNNLANDLKDFIEELDSDEEF</sequence>
<name>A0A7W1XD39_9BACL</name>
<proteinExistence type="predicted"/>
<accession>A0A7W1XD39</accession>
<reference evidence="1 2" key="1">
    <citation type="submission" date="2020-07" db="EMBL/GenBank/DDBJ databases">
        <authorList>
            <person name="Feng H."/>
        </authorList>
    </citation>
    <scope>NUCLEOTIDE SEQUENCE [LARGE SCALE GENOMIC DNA]</scope>
    <source>
        <strain evidence="2">s-11</strain>
    </source>
</reference>
<dbReference type="Proteomes" id="UP000530514">
    <property type="component" value="Unassembled WGS sequence"/>
</dbReference>
<dbReference type="EMBL" id="JACEIP010000036">
    <property type="protein sequence ID" value="MBA4544342.1"/>
    <property type="molecule type" value="Genomic_DNA"/>
</dbReference>
<dbReference type="AlphaFoldDB" id="A0A7W1XD39"/>
<keyword evidence="2" id="KW-1185">Reference proteome</keyword>
<organism evidence="1 2">
    <name type="scientific">Thermoactinomyces daqus</name>
    <dbReference type="NCBI Taxonomy" id="1329516"/>
    <lineage>
        <taxon>Bacteria</taxon>
        <taxon>Bacillati</taxon>
        <taxon>Bacillota</taxon>
        <taxon>Bacilli</taxon>
        <taxon>Bacillales</taxon>
        <taxon>Thermoactinomycetaceae</taxon>
        <taxon>Thermoactinomyces</taxon>
    </lineage>
</organism>
<protein>
    <submittedName>
        <fullName evidence="1">Uncharacterized protein</fullName>
    </submittedName>
</protein>